<protein>
    <submittedName>
        <fullName evidence="5">Cadherin domain-containing protein</fullName>
    </submittedName>
</protein>
<feature type="domain" description="Cadherin" evidence="4">
    <location>
        <begin position="714"/>
        <end position="810"/>
    </location>
</feature>
<dbReference type="InterPro" id="IPR011050">
    <property type="entry name" value="Pectin_lyase_fold/virulence"/>
</dbReference>
<feature type="domain" description="Cadherin" evidence="4">
    <location>
        <begin position="1109"/>
        <end position="1203"/>
    </location>
</feature>
<dbReference type="SMART" id="SM00710">
    <property type="entry name" value="PbH1"/>
    <property type="match status" value="8"/>
</dbReference>
<feature type="domain" description="Cadherin" evidence="4">
    <location>
        <begin position="337"/>
        <end position="424"/>
    </location>
</feature>
<evidence type="ECO:0000256" key="2">
    <source>
        <dbReference type="ARBA" id="ARBA00022989"/>
    </source>
</evidence>
<dbReference type="InterPro" id="IPR012334">
    <property type="entry name" value="Pectin_lyas_fold"/>
</dbReference>
<dbReference type="SUPFAM" id="SSF51126">
    <property type="entry name" value="Pectin lyase-like"/>
    <property type="match status" value="1"/>
</dbReference>
<dbReference type="Gene3D" id="2.160.20.10">
    <property type="entry name" value="Single-stranded right-handed beta-helix, Pectin lyase-like"/>
    <property type="match status" value="1"/>
</dbReference>
<dbReference type="InterPro" id="IPR006626">
    <property type="entry name" value="PbH1"/>
</dbReference>
<dbReference type="PROSITE" id="PS50268">
    <property type="entry name" value="CADHERIN_2"/>
    <property type="match status" value="11"/>
</dbReference>
<feature type="domain" description="Cadherin" evidence="4">
    <location>
        <begin position="228"/>
        <end position="328"/>
    </location>
</feature>
<feature type="domain" description="Cadherin" evidence="4">
    <location>
        <begin position="619"/>
        <end position="717"/>
    </location>
</feature>
<proteinExistence type="predicted"/>
<evidence type="ECO:0000256" key="3">
    <source>
        <dbReference type="SAM" id="MobiDB-lite"/>
    </source>
</evidence>
<keyword evidence="6" id="KW-1185">Reference proteome</keyword>
<feature type="domain" description="Cadherin" evidence="4">
    <location>
        <begin position="890"/>
        <end position="1008"/>
    </location>
</feature>
<reference evidence="6" key="1">
    <citation type="journal article" date="2019" name="Int. J. Syst. Evol. Microbiol.">
        <title>The Global Catalogue of Microorganisms (GCM) 10K type strain sequencing project: providing services to taxonomists for standard genome sequencing and annotation.</title>
        <authorList>
            <consortium name="The Broad Institute Genomics Platform"/>
            <consortium name="The Broad Institute Genome Sequencing Center for Infectious Disease"/>
            <person name="Wu L."/>
            <person name="Ma J."/>
        </authorList>
    </citation>
    <scope>NUCLEOTIDE SEQUENCE [LARGE SCALE GENOMIC DNA]</scope>
    <source>
        <strain evidence="6">KACC 13778</strain>
    </source>
</reference>
<gene>
    <name evidence="5" type="ORF">ACFPKY_10205</name>
</gene>
<feature type="domain" description="Cadherin" evidence="4">
    <location>
        <begin position="424"/>
        <end position="517"/>
    </location>
</feature>
<evidence type="ECO:0000256" key="1">
    <source>
        <dbReference type="ARBA" id="ARBA00022692"/>
    </source>
</evidence>
<feature type="region of interest" description="Disordered" evidence="3">
    <location>
        <begin position="830"/>
        <end position="851"/>
    </location>
</feature>
<dbReference type="PANTHER" id="PTHR24026">
    <property type="entry name" value="FAT ATYPICAL CADHERIN-RELATED"/>
    <property type="match status" value="1"/>
</dbReference>
<feature type="domain" description="Cadherin" evidence="4">
    <location>
        <begin position="1013"/>
        <end position="1102"/>
    </location>
</feature>
<evidence type="ECO:0000313" key="6">
    <source>
        <dbReference type="Proteomes" id="UP001595956"/>
    </source>
</evidence>
<dbReference type="EMBL" id="JBHSMD010000002">
    <property type="protein sequence ID" value="MFC5493477.1"/>
    <property type="molecule type" value="Genomic_DNA"/>
</dbReference>
<dbReference type="PANTHER" id="PTHR24026:SF126">
    <property type="entry name" value="PROTOCADHERIN FAT 4"/>
    <property type="match status" value="1"/>
</dbReference>
<dbReference type="InterPro" id="IPR015919">
    <property type="entry name" value="Cadherin-like_sf"/>
</dbReference>
<dbReference type="SUPFAM" id="SSF49313">
    <property type="entry name" value="Cadherin-like"/>
    <property type="match status" value="12"/>
</dbReference>
<keyword evidence="1" id="KW-0812">Transmembrane</keyword>
<keyword evidence="2" id="KW-1133">Transmembrane helix</keyword>
<evidence type="ECO:0000313" key="5">
    <source>
        <dbReference type="EMBL" id="MFC5493477.1"/>
    </source>
</evidence>
<dbReference type="InterPro" id="IPR040853">
    <property type="entry name" value="RapA2_cadherin-like"/>
</dbReference>
<evidence type="ECO:0000259" key="4">
    <source>
        <dbReference type="PROSITE" id="PS50268"/>
    </source>
</evidence>
<keyword evidence="2" id="KW-0472">Membrane</keyword>
<dbReference type="SMART" id="SM00112">
    <property type="entry name" value="CA"/>
    <property type="match status" value="12"/>
</dbReference>
<feature type="domain" description="Cadherin" evidence="4">
    <location>
        <begin position="122"/>
        <end position="220"/>
    </location>
</feature>
<feature type="domain" description="Cadherin" evidence="4">
    <location>
        <begin position="523"/>
        <end position="615"/>
    </location>
</feature>
<comment type="caution">
    <text evidence="5">The sequence shown here is derived from an EMBL/GenBank/DDBJ whole genome shotgun (WGS) entry which is preliminary data.</text>
</comment>
<dbReference type="Pfam" id="PF00028">
    <property type="entry name" value="Cadherin"/>
    <property type="match status" value="5"/>
</dbReference>
<dbReference type="Gene3D" id="2.60.40.60">
    <property type="entry name" value="Cadherins"/>
    <property type="match status" value="12"/>
</dbReference>
<dbReference type="PROSITE" id="PS51257">
    <property type="entry name" value="PROKAR_LIPOPROTEIN"/>
    <property type="match status" value="1"/>
</dbReference>
<dbReference type="RefSeq" id="WP_345172629.1">
    <property type="nucleotide sequence ID" value="NZ_BAABFQ010000003.1"/>
</dbReference>
<dbReference type="CDD" id="cd11304">
    <property type="entry name" value="Cadherin_repeat"/>
    <property type="match status" value="12"/>
</dbReference>
<dbReference type="PRINTS" id="PR00205">
    <property type="entry name" value="CADHERIN"/>
</dbReference>
<sequence length="2101" mass="212030">MRKLVSGAIPIVVVACLLTIVGVSPAEARGPQKKGRGVLEVVCVDRGDQSLRVPSGACARDEERVRVSVAERLRVRRGLLVPNNDGAWFCAAPGRGALRVIDRPGQCKKGTALESRNHRPDAPELSDTSVPEGVPVGTAVGTLTADDQDTADRMTYQVIGGDVDTFQVVDGALVTAAPLDFETRTDYRVRVQVTDLLGLTRAATYDLTVTDAEENRPPTDVSLDASAVPENAPAGTLVGRLGSTDPDAGDAHTYTLVTEAGVPNANPLFSIVGDQLRTVAPFDFEQASALGVRVRTDDGAGGSFEKDLAVAVTDAPDAPTGITLSPSTVREGVTGLVGTLTATDQDADEQHTFSLVAGGRDNAMFAISGNRLDLSTPADFESRSELVVRVRVTDKAGLAYEQPVTVRVSDAPEAPTGVTLSPSSVRENEPAGTLVGALAATGADAGGVQFALVTGTGDDDNAAFRIQGTDLLTTESFDYESDAGRSVRVRATDSEGRFIESVLAVAVVNKNEAATRLDLSSSTVAEDAVVGAVVGTLSTDDPDLSDPITYTLLDDAAGRFAVDGDELVTAAGLDHEVATSHTVEVRAEDAGGERVEGTFVIAVQNVNEAPSAPGINDDTVEENLATGAAVGQLTATDPDGGDTLSYTLVAGNGADDNHLFEVDGTTLRTSAAFDHETKATYSIRVRVTDSGTPARFTEAVLTIHVDDVNEAPSQPSLSPSSIAENQAPGTLVGTLSASDPDAGDALTYALVDGLDSEHFSIVAGGVYALDSFDFEGEDSYSIEVEVTDGDETASATLTVTVTDANDAPSGVSLAHASIAENAAARAIGTLSTSDQDAGDSHTYSLPDGEADNDEFVVVGDELRSAGPFDHETQPTREVLVRSTDEAGVHVEKTFTITVDDVNEAPTAISLSGDEVDENVAAQDVGTLSASDPDGGTMTYALVSGPGDGANGSFEISGTTLRAIAAFDFETQPTLSLRIRVTDSGGLSHVQVFTLDVVDADDRPTGLIFRSGGSIAENQAAGTEVGWLDIVDVDGQDPVVYSLVDGAGAFTVSAAGQVTTTGALDFETTPEVTIRVAVSDGDTTTYTGDVVVTVTNRNESPSRVDLSATSVDENEPAGTVVGTLTAVDSDAEPQQPTFELVQGDAQFEIDGNKLVTKAAFDHETTASYAIRVRATDAAGESVETSMTITVGQVNETPSITPPTLSVAENRPADTTVGTIVGTDPESDALTWSLVSGTGSADNAKFTITSAGVLKTAAGLDFETDAELQVRVAVSDGALTTELAVTVSVLDVNDAPTPADDSFTGAIGNTTARFGAGSTGGALAYTTLTGTVLTGNDTDADAGDTVSIVANDGIPTALGGVVELDAGGNFMYYPPAGVKNREDRFSYQVKDSQNAYGTAEVTITIADRRVWYVGSIGAGGIAAGTSSEPFPSFTQLNGVNDADGTGDEIFLYSNVTGALALEQDQRLLGSSAGLPGVTLLSGIRPRLTASSAGYAVSLANGSTVDGVELYADGANDVVRASSVTTATIASGAAIRQDGSGTAVQISGAAGGDILIGSAVAVTATGRAVSVSGRTSGTVAFSRTVSTANATAGGVALSGNTGATVSFAAVLLSGVGPAFSATGGGTVTVSGVNSTLRSTAGTALTVQNTTIGAAGLTFQRIDSSGGSNGILLRNTGTSGSLTVTGNSTGMCGGTLTATGAPNMNPVDADCTGGLISASTGSGISLENTTAPSFTRIRVTGSGDDGISARNVAGLTVVNSNISSNGNAEGENGVDLGGSDATPYAGVTGTVTITDTAIGGSGDTNLFSGTSSGTTTLSLLRNRIYGTTAAGAKDGIRVHATSGGTVDLTVTGSFVTGNVGEQVQVVSSGTGTVQRAAISRNTTWAGGRGIQLAAGGNPFTGTLAFDVADNAIRSISGPAVAVIGTNVDGTGYAGHVRRNIIGTNGVAGSCASAGDGVLVSTEDGSGALTVGIADNTVNRCVGRGVAVEAIGTAAVNATVVSNTVSLADPTSSEALRVELGAGITDTGRSCLSASGNLLTGGPDKVGDLRLVHNYGVLDVAGMVGTPNASSVVLSLSNAHPGAAVSISNVGGGTFAGVSTCPTAPN</sequence>
<feature type="region of interest" description="Disordered" evidence="3">
    <location>
        <begin position="110"/>
        <end position="134"/>
    </location>
</feature>
<organism evidence="5 6">
    <name type="scientific">Nocardioides caricicola</name>
    <dbReference type="NCBI Taxonomy" id="634770"/>
    <lineage>
        <taxon>Bacteria</taxon>
        <taxon>Bacillati</taxon>
        <taxon>Actinomycetota</taxon>
        <taxon>Actinomycetes</taxon>
        <taxon>Propionibacteriales</taxon>
        <taxon>Nocardioidaceae</taxon>
        <taxon>Nocardioides</taxon>
    </lineage>
</organism>
<dbReference type="Pfam" id="PF17803">
    <property type="entry name" value="Cadherin_4"/>
    <property type="match status" value="1"/>
</dbReference>
<dbReference type="Proteomes" id="UP001595956">
    <property type="component" value="Unassembled WGS sequence"/>
</dbReference>
<feature type="domain" description="Cadherin" evidence="4">
    <location>
        <begin position="1197"/>
        <end position="1298"/>
    </location>
</feature>
<dbReference type="Pfam" id="PF17963">
    <property type="entry name" value="Big_9"/>
    <property type="match status" value="1"/>
</dbReference>
<name>A0ABW0N3C4_9ACTN</name>
<accession>A0ABW0N3C4</accession>
<dbReference type="InterPro" id="IPR002126">
    <property type="entry name" value="Cadherin-like_dom"/>
</dbReference>